<protein>
    <submittedName>
        <fullName evidence="4">HAD-IB family hydrolase</fullName>
    </submittedName>
</protein>
<proteinExistence type="predicted"/>
<dbReference type="RefSeq" id="WP_101193687.1">
    <property type="nucleotide sequence ID" value="NZ_PIYS01000018.1"/>
</dbReference>
<dbReference type="Pfam" id="PF12710">
    <property type="entry name" value="HAD"/>
    <property type="match status" value="1"/>
</dbReference>
<dbReference type="InterPro" id="IPR006385">
    <property type="entry name" value="HAD_hydro_SerB1"/>
</dbReference>
<name>A0A2I0CP87_9PSED</name>
<dbReference type="Gene3D" id="3.40.50.1000">
    <property type="entry name" value="HAD superfamily/HAD-like"/>
    <property type="match status" value="1"/>
</dbReference>
<keyword evidence="3" id="KW-0460">Magnesium</keyword>
<accession>A0A2I0CP87</accession>
<evidence type="ECO:0000256" key="3">
    <source>
        <dbReference type="ARBA" id="ARBA00022842"/>
    </source>
</evidence>
<dbReference type="SUPFAM" id="SSF56784">
    <property type="entry name" value="HAD-like"/>
    <property type="match status" value="1"/>
</dbReference>
<dbReference type="InterPro" id="IPR036412">
    <property type="entry name" value="HAD-like_sf"/>
</dbReference>
<organism evidence="4 5">
    <name type="scientific">Pseudomonas fluvialis</name>
    <dbReference type="NCBI Taxonomy" id="1793966"/>
    <lineage>
        <taxon>Bacteria</taxon>
        <taxon>Pseudomonadati</taxon>
        <taxon>Pseudomonadota</taxon>
        <taxon>Gammaproteobacteria</taxon>
        <taxon>Pseudomonadales</taxon>
        <taxon>Pseudomonadaceae</taxon>
        <taxon>Pseudomonas</taxon>
    </lineage>
</organism>
<dbReference type="CDD" id="cd02612">
    <property type="entry name" value="HAD_PGPPase"/>
    <property type="match status" value="1"/>
</dbReference>
<sequence>MQELTLAIFDLDHTLLPLDCSAQWAARMQQLGWVAGAQFRARHAALMAEYGERGLDMQAYLQLTLEPLRGRCAQAVAEAVQQLVDEHLLPAVYAQAWRLLQTHGEAGHSLLLVSASEDFLVEPMGRALGFTHIFGVPCARQDGCFTGAPGGPATYAEGKVRCVEAWLAGQQARVRRSYFYSDSHNDLPLLHWVSDPRPTNPNARLQAEAQRLGWPCLWLDPQQAASA</sequence>
<dbReference type="InterPro" id="IPR050582">
    <property type="entry name" value="HAD-like_SerB"/>
</dbReference>
<dbReference type="AlphaFoldDB" id="A0A2I0CP87"/>
<evidence type="ECO:0000256" key="1">
    <source>
        <dbReference type="ARBA" id="ARBA00022723"/>
    </source>
</evidence>
<dbReference type="PANTHER" id="PTHR43344">
    <property type="entry name" value="PHOSPHOSERINE PHOSPHATASE"/>
    <property type="match status" value="1"/>
</dbReference>
<dbReference type="GO" id="GO:0016787">
    <property type="term" value="F:hydrolase activity"/>
    <property type="evidence" value="ECO:0007669"/>
    <property type="project" value="UniProtKB-KW"/>
</dbReference>
<dbReference type="Proteomes" id="UP000242861">
    <property type="component" value="Unassembled WGS sequence"/>
</dbReference>
<keyword evidence="2 4" id="KW-0378">Hydrolase</keyword>
<dbReference type="Gene3D" id="1.20.1440.100">
    <property type="entry name" value="SG protein - dephosphorylation function"/>
    <property type="match status" value="1"/>
</dbReference>
<evidence type="ECO:0000256" key="2">
    <source>
        <dbReference type="ARBA" id="ARBA00022801"/>
    </source>
</evidence>
<dbReference type="PANTHER" id="PTHR43344:SF13">
    <property type="entry name" value="PHOSPHATASE RV3661-RELATED"/>
    <property type="match status" value="1"/>
</dbReference>
<evidence type="ECO:0000313" key="5">
    <source>
        <dbReference type="Proteomes" id="UP000242861"/>
    </source>
</evidence>
<reference evidence="5" key="1">
    <citation type="submission" date="2017-12" db="EMBL/GenBank/DDBJ databases">
        <authorList>
            <person name="Yu X.-Y."/>
        </authorList>
    </citation>
    <scope>NUCLEOTIDE SEQUENCE [LARGE SCALE GENOMIC DNA]</scope>
    <source>
        <strain evidence="5">ZYSR67-Z</strain>
    </source>
</reference>
<dbReference type="NCBIfam" id="TIGR01490">
    <property type="entry name" value="HAD-SF-IB-hyp1"/>
    <property type="match status" value="1"/>
</dbReference>
<evidence type="ECO:0000313" key="4">
    <source>
        <dbReference type="EMBL" id="PKF70966.1"/>
    </source>
</evidence>
<dbReference type="GO" id="GO:0046872">
    <property type="term" value="F:metal ion binding"/>
    <property type="evidence" value="ECO:0007669"/>
    <property type="project" value="UniProtKB-KW"/>
</dbReference>
<dbReference type="EMBL" id="PIYS01000018">
    <property type="protein sequence ID" value="PKF70966.1"/>
    <property type="molecule type" value="Genomic_DNA"/>
</dbReference>
<keyword evidence="1" id="KW-0479">Metal-binding</keyword>
<dbReference type="NCBIfam" id="TIGR01488">
    <property type="entry name" value="HAD-SF-IB"/>
    <property type="match status" value="1"/>
</dbReference>
<comment type="caution">
    <text evidence="4">The sequence shown here is derived from an EMBL/GenBank/DDBJ whole genome shotgun (WGS) entry which is preliminary data.</text>
</comment>
<gene>
    <name evidence="4" type="ORF">CW360_10635</name>
</gene>
<dbReference type="InterPro" id="IPR023214">
    <property type="entry name" value="HAD_sf"/>
</dbReference>